<dbReference type="Gene3D" id="2.90.10.10">
    <property type="entry name" value="Bulb-type lectin domain"/>
    <property type="match status" value="2"/>
</dbReference>
<keyword evidence="4" id="KW-0732">Signal</keyword>
<feature type="domain" description="Bulb-type lectin" evidence="5">
    <location>
        <begin position="36"/>
        <end position="144"/>
    </location>
</feature>
<reference evidence="6" key="1">
    <citation type="submission" date="2017-07" db="EMBL/GenBank/DDBJ databases">
        <title>Taro Niue Genome Assembly and Annotation.</title>
        <authorList>
            <person name="Atibalentja N."/>
            <person name="Keating K."/>
            <person name="Fields C.J."/>
        </authorList>
    </citation>
    <scope>NUCLEOTIDE SEQUENCE</scope>
    <source>
        <strain evidence="6">Niue_2</strain>
        <tissue evidence="6">Leaf</tissue>
    </source>
</reference>
<evidence type="ECO:0000256" key="1">
    <source>
        <dbReference type="ARBA" id="ARBA00022546"/>
    </source>
</evidence>
<gene>
    <name evidence="6" type="ORF">Taro_042900</name>
</gene>
<feature type="signal peptide" evidence="4">
    <location>
        <begin position="1"/>
        <end position="34"/>
    </location>
</feature>
<dbReference type="EMBL" id="NMUH01004548">
    <property type="protein sequence ID" value="MQM10010.1"/>
    <property type="molecule type" value="Genomic_DNA"/>
</dbReference>
<keyword evidence="1" id="KW-0348">Hemagglutinin</keyword>
<keyword evidence="3" id="KW-0465">Mannose-binding</keyword>
<proteinExistence type="predicted"/>
<evidence type="ECO:0000256" key="2">
    <source>
        <dbReference type="ARBA" id="ARBA00022737"/>
    </source>
</evidence>
<dbReference type="SUPFAM" id="SSF51110">
    <property type="entry name" value="alpha-D-mannose-specific plant lectins"/>
    <property type="match status" value="2"/>
</dbReference>
<keyword evidence="2" id="KW-0677">Repeat</keyword>
<evidence type="ECO:0000313" key="6">
    <source>
        <dbReference type="EMBL" id="MQM10010.1"/>
    </source>
</evidence>
<dbReference type="OrthoDB" id="1884773at2759"/>
<dbReference type="AlphaFoldDB" id="A0A843X3B7"/>
<name>A0A843X3B7_COLES</name>
<dbReference type="Proteomes" id="UP000652761">
    <property type="component" value="Unassembled WGS sequence"/>
</dbReference>
<evidence type="ECO:0000256" key="3">
    <source>
        <dbReference type="ARBA" id="ARBA00023035"/>
    </source>
</evidence>
<accession>A0A843X3B7</accession>
<evidence type="ECO:0000259" key="5">
    <source>
        <dbReference type="PROSITE" id="PS50927"/>
    </source>
</evidence>
<dbReference type="GO" id="GO:0051707">
    <property type="term" value="P:response to other organism"/>
    <property type="evidence" value="ECO:0007669"/>
    <property type="project" value="UniProtKB-ARBA"/>
</dbReference>
<protein>
    <recommendedName>
        <fullName evidence="5">Bulb-type lectin domain-containing protein</fullName>
    </recommendedName>
</protein>
<sequence>MADSRTSADSLLLRLAISVLAVLLLAAPPSRAYAASNVLLSGESFGAGGRLAHGGHSFILTDKCNLELDDGVWQSGTAGRGSGCRLTLEGDGRLVVRSEDGAFVWVSSDGSDREGERPAVAVLEPRGRVTVYSPAVWSAPDLGGHQLWGKLGCLKGGMWDNCLIWGNIDHQDLLTSPLLLRQGGRRPHQKLSCLHGGKWDNCIINGGVPAAGNVLFSGARRFRLRGGCGGGRCFLRLDNKGGLAVVDEEDRAIWTNNVRSTEGEYVAVLRRDGAIAVYGPAVWSTAREPVEHQQHRRGSTNVNRKIGDVKMKGNTARHETLHNKVPSGVVYLI</sequence>
<comment type="caution">
    <text evidence="6">The sequence shown here is derived from an EMBL/GenBank/DDBJ whole genome shotgun (WGS) entry which is preliminary data.</text>
</comment>
<dbReference type="InterPro" id="IPR036426">
    <property type="entry name" value="Bulb-type_lectin_dom_sf"/>
</dbReference>
<keyword evidence="3" id="KW-0430">Lectin</keyword>
<feature type="chain" id="PRO_5032729280" description="Bulb-type lectin domain-containing protein" evidence="4">
    <location>
        <begin position="35"/>
        <end position="333"/>
    </location>
</feature>
<dbReference type="GO" id="GO:0005537">
    <property type="term" value="F:D-mannose binding"/>
    <property type="evidence" value="ECO:0007669"/>
    <property type="project" value="UniProtKB-KW"/>
</dbReference>
<feature type="domain" description="Bulb-type lectin" evidence="5">
    <location>
        <begin position="165"/>
        <end position="290"/>
    </location>
</feature>
<keyword evidence="7" id="KW-1185">Reference proteome</keyword>
<organism evidence="6 7">
    <name type="scientific">Colocasia esculenta</name>
    <name type="common">Wild taro</name>
    <name type="synonym">Arum esculentum</name>
    <dbReference type="NCBI Taxonomy" id="4460"/>
    <lineage>
        <taxon>Eukaryota</taxon>
        <taxon>Viridiplantae</taxon>
        <taxon>Streptophyta</taxon>
        <taxon>Embryophyta</taxon>
        <taxon>Tracheophyta</taxon>
        <taxon>Spermatophyta</taxon>
        <taxon>Magnoliopsida</taxon>
        <taxon>Liliopsida</taxon>
        <taxon>Araceae</taxon>
        <taxon>Aroideae</taxon>
        <taxon>Colocasieae</taxon>
        <taxon>Colocasia</taxon>
    </lineage>
</organism>
<evidence type="ECO:0000256" key="4">
    <source>
        <dbReference type="SAM" id="SignalP"/>
    </source>
</evidence>
<dbReference type="SMART" id="SM00108">
    <property type="entry name" value="B_lectin"/>
    <property type="match status" value="2"/>
</dbReference>
<dbReference type="PROSITE" id="PS50927">
    <property type="entry name" value="BULB_LECTIN"/>
    <property type="match status" value="2"/>
</dbReference>
<evidence type="ECO:0000313" key="7">
    <source>
        <dbReference type="Proteomes" id="UP000652761"/>
    </source>
</evidence>
<dbReference type="InterPro" id="IPR001480">
    <property type="entry name" value="Bulb-type_lectin_dom"/>
</dbReference>